<dbReference type="PANTHER" id="PTHR22198:SF1">
    <property type="entry name" value="FERM DOMAIN-CONTAINING PROTEIN"/>
    <property type="match status" value="1"/>
</dbReference>
<dbReference type="Pfam" id="PF23672">
    <property type="entry name" value="DUF7153"/>
    <property type="match status" value="1"/>
</dbReference>
<feature type="compositionally biased region" description="Low complexity" evidence="1">
    <location>
        <begin position="546"/>
        <end position="557"/>
    </location>
</feature>
<dbReference type="InterPro" id="IPR055577">
    <property type="entry name" value="DUF7153"/>
</dbReference>
<accession>A0AAD4R764</accession>
<dbReference type="Proteomes" id="UP001201812">
    <property type="component" value="Unassembled WGS sequence"/>
</dbReference>
<feature type="compositionally biased region" description="Polar residues" evidence="1">
    <location>
        <begin position="570"/>
        <end position="580"/>
    </location>
</feature>
<feature type="compositionally biased region" description="Basic residues" evidence="1">
    <location>
        <begin position="24"/>
        <end position="42"/>
    </location>
</feature>
<dbReference type="PANTHER" id="PTHR22198">
    <property type="entry name" value="FERM DOMAIN-CONTAINING PROTEIN"/>
    <property type="match status" value="1"/>
</dbReference>
<feature type="compositionally biased region" description="Polar residues" evidence="1">
    <location>
        <begin position="435"/>
        <end position="456"/>
    </location>
</feature>
<feature type="compositionally biased region" description="Polar residues" evidence="1">
    <location>
        <begin position="146"/>
        <end position="168"/>
    </location>
</feature>
<comment type="caution">
    <text evidence="3">The sequence shown here is derived from an EMBL/GenBank/DDBJ whole genome shotgun (WGS) entry which is preliminary data.</text>
</comment>
<evidence type="ECO:0000256" key="1">
    <source>
        <dbReference type="SAM" id="MobiDB-lite"/>
    </source>
</evidence>
<protein>
    <recommendedName>
        <fullName evidence="2">DUF7153 domain-containing protein</fullName>
    </recommendedName>
</protein>
<gene>
    <name evidence="3" type="ORF">DdX_04897</name>
</gene>
<evidence type="ECO:0000313" key="3">
    <source>
        <dbReference type="EMBL" id="KAI1720654.1"/>
    </source>
</evidence>
<feature type="compositionally biased region" description="Polar residues" evidence="1">
    <location>
        <begin position="77"/>
        <end position="125"/>
    </location>
</feature>
<reference evidence="3" key="1">
    <citation type="submission" date="2022-01" db="EMBL/GenBank/DDBJ databases">
        <title>Genome Sequence Resource for Two Populations of Ditylenchus destructor, the Migratory Endoparasitic Phytonematode.</title>
        <authorList>
            <person name="Zhang H."/>
            <person name="Lin R."/>
            <person name="Xie B."/>
        </authorList>
    </citation>
    <scope>NUCLEOTIDE SEQUENCE</scope>
    <source>
        <strain evidence="3">BazhouSP</strain>
    </source>
</reference>
<feature type="domain" description="DUF7153" evidence="2">
    <location>
        <begin position="238"/>
        <end position="426"/>
    </location>
</feature>
<evidence type="ECO:0000259" key="2">
    <source>
        <dbReference type="Pfam" id="PF23672"/>
    </source>
</evidence>
<feature type="region of interest" description="Disordered" evidence="1">
    <location>
        <begin position="18"/>
        <end position="52"/>
    </location>
</feature>
<dbReference type="EMBL" id="JAKKPZ010000005">
    <property type="protein sequence ID" value="KAI1720654.1"/>
    <property type="molecule type" value="Genomic_DNA"/>
</dbReference>
<organism evidence="3 4">
    <name type="scientific">Ditylenchus destructor</name>
    <dbReference type="NCBI Taxonomy" id="166010"/>
    <lineage>
        <taxon>Eukaryota</taxon>
        <taxon>Metazoa</taxon>
        <taxon>Ecdysozoa</taxon>
        <taxon>Nematoda</taxon>
        <taxon>Chromadorea</taxon>
        <taxon>Rhabditida</taxon>
        <taxon>Tylenchina</taxon>
        <taxon>Tylenchomorpha</taxon>
        <taxon>Sphaerularioidea</taxon>
        <taxon>Anguinidae</taxon>
        <taxon>Anguininae</taxon>
        <taxon>Ditylenchus</taxon>
    </lineage>
</organism>
<feature type="region of interest" description="Disordered" evidence="1">
    <location>
        <begin position="435"/>
        <end position="485"/>
    </location>
</feature>
<proteinExistence type="predicted"/>
<feature type="compositionally biased region" description="Low complexity" evidence="1">
    <location>
        <begin position="457"/>
        <end position="485"/>
    </location>
</feature>
<sequence length="599" mass="66331">MPPMNLVLDGLSEIFHRQRPSISNHHRPRRPAGTRTAVRRRYSNNPIGGGMASSTSLYVFEPGSLKSSLSEQDFLNGPTQNWLGVNSGRRSPTGLGRTSSTSPHRRTPFTSARSRSGTNQTSRSGSRGRHQSPGMDENHNRASHRGSPNTLSPRLSINSPGTSHNQPPISLKSEEVIEVLSAGTSMNAQQTIFLGFVRSSASGSPDDFSYNGFKREDLSLDMALAECNTIRSKEGLTQALLLRCMDHKPMYSFLHYAIFKNGPHSINVSSSPSKQIPAHLSQSNTIVGQLRTSNSRSEYGSYEELFAIQKTATSSTDQRLSANRHSGYIVTCFKLLEENYRQQSLEKSWLSWTGAREIYKYSPRTWNLRRITLHRHAITSGPVRTFAYVLICEFGNILHPSNALQALDMCERLRARNCGHIALYQVQHSYGPSMPFSPSTLPHHSTNRGQYSHSLNSPSTSTPTTTVSHSQQTQQQQSSPWSSPKLLASAASAAALRRRQMLGNRGYSQDVDSVTETTARRMALMRMRDRSLGYDVEESTFLSSPLRRSSAANSAASVNMSGTPPMRHSGTPSPTVSSMNLIPPSRFPSYAQHYQQELV</sequence>
<evidence type="ECO:0000313" key="4">
    <source>
        <dbReference type="Proteomes" id="UP001201812"/>
    </source>
</evidence>
<dbReference type="AlphaFoldDB" id="A0AAD4R764"/>
<name>A0AAD4R764_9BILA</name>
<keyword evidence="4" id="KW-1185">Reference proteome</keyword>
<feature type="region of interest" description="Disordered" evidence="1">
    <location>
        <begin position="77"/>
        <end position="168"/>
    </location>
</feature>
<feature type="region of interest" description="Disordered" evidence="1">
    <location>
        <begin position="546"/>
        <end position="584"/>
    </location>
</feature>